<dbReference type="InParanoid" id="A0A152A0W6"/>
<evidence type="ECO:0000313" key="2">
    <source>
        <dbReference type="Proteomes" id="UP000076078"/>
    </source>
</evidence>
<reference evidence="1 2" key="1">
    <citation type="submission" date="2015-12" db="EMBL/GenBank/DDBJ databases">
        <title>Dictyostelia acquired genes for synthesis and detection of signals that induce cell-type specialization by lateral gene transfer from prokaryotes.</title>
        <authorList>
            <person name="Gloeckner G."/>
            <person name="Schaap P."/>
        </authorList>
    </citation>
    <scope>NUCLEOTIDE SEQUENCE [LARGE SCALE GENOMIC DNA]</scope>
    <source>
        <strain evidence="1 2">TK</strain>
    </source>
</reference>
<keyword evidence="2" id="KW-1185">Reference proteome</keyword>
<proteinExistence type="predicted"/>
<organism evidence="1 2">
    <name type="scientific">Tieghemostelium lacteum</name>
    <name type="common">Slime mold</name>
    <name type="synonym">Dictyostelium lacteum</name>
    <dbReference type="NCBI Taxonomy" id="361077"/>
    <lineage>
        <taxon>Eukaryota</taxon>
        <taxon>Amoebozoa</taxon>
        <taxon>Evosea</taxon>
        <taxon>Eumycetozoa</taxon>
        <taxon>Dictyostelia</taxon>
        <taxon>Dictyosteliales</taxon>
        <taxon>Raperosteliaceae</taxon>
        <taxon>Tieghemostelium</taxon>
    </lineage>
</organism>
<dbReference type="SUPFAM" id="SSF48452">
    <property type="entry name" value="TPR-like"/>
    <property type="match status" value="2"/>
</dbReference>
<gene>
    <name evidence="1" type="ORF">DLAC_03650</name>
</gene>
<accession>A0A152A0W6</accession>
<evidence type="ECO:0000313" key="1">
    <source>
        <dbReference type="EMBL" id="KYQ99710.1"/>
    </source>
</evidence>
<dbReference type="EMBL" id="LODT01000020">
    <property type="protein sequence ID" value="KYQ99710.1"/>
    <property type="molecule type" value="Genomic_DNA"/>
</dbReference>
<dbReference type="AlphaFoldDB" id="A0A152A0W6"/>
<dbReference type="Proteomes" id="UP000076078">
    <property type="component" value="Unassembled WGS sequence"/>
</dbReference>
<protein>
    <submittedName>
        <fullName evidence="1">Uncharacterized protein</fullName>
    </submittedName>
</protein>
<dbReference type="InterPro" id="IPR011990">
    <property type="entry name" value="TPR-like_helical_dom_sf"/>
</dbReference>
<comment type="caution">
    <text evidence="1">The sequence shown here is derived from an EMBL/GenBank/DDBJ whole genome shotgun (WGS) entry which is preliminary data.</text>
</comment>
<dbReference type="Gene3D" id="1.25.40.10">
    <property type="entry name" value="Tetratricopeptide repeat domain"/>
    <property type="match status" value="1"/>
</dbReference>
<name>A0A152A0W6_TIELA</name>
<sequence length="484" mass="56631">MIKTISIFKNVLNKQLFSKSSLFTLQYNYSNPNRYFSSSSIGVLNEKLNSLNNNSDKDTKIEFYQNYFKNQKELSKTQKLNKKDLIAYSKSYCTLLTDSLNDRNNKHFTAAEEFCQWLLQECKDENPQDLAEINYALGFTSYRLSRDFNVVQSYFLNALMMGNNDDNRMYIILSALADLNRTRHNPKESIKYYEMIATLTRRYIDSNKGATEKDLKSAMEAETEARVYKCVGKRDIGEENEAIEELKEIAKEYPENALVQYFLGETYYRMQLFENAYPYVLKATELYGKIDTQDYDVLFKKYLSLCIGSQLHFCCRKYKEAYYMVQQAIDMHNILKEKSLEVGEEFNSNAAIYSSSKRAVDYLNFIEQRGKRYSLRTNEMISKADLGISKIGIVKIQTISELESRLQMLLKIVSNRNTDRDNIMQKYIKTNSIEICNIMQNLIQNTLASVKTLDQNDREADSFEHLSKITEIILERTCFFFKIK</sequence>